<gene>
    <name evidence="3" type="ORF">NSP04_04710</name>
</gene>
<dbReference type="Pfam" id="PF05137">
    <property type="entry name" value="PilN"/>
    <property type="match status" value="1"/>
</dbReference>
<protein>
    <submittedName>
        <fullName evidence="3">PilN domain-containing protein</fullName>
    </submittedName>
</protein>
<keyword evidence="4" id="KW-1185">Reference proteome</keyword>
<reference evidence="3" key="1">
    <citation type="submission" date="2022-07" db="EMBL/GenBank/DDBJ databases">
        <authorList>
            <person name="Xamxidin M."/>
        </authorList>
    </citation>
    <scope>NUCLEOTIDE SEQUENCE</scope>
    <source>
        <strain evidence="3">YS8-69</strain>
    </source>
</reference>
<dbReference type="PANTHER" id="PTHR40278:SF1">
    <property type="entry name" value="DNA UTILIZATION PROTEIN HOFN"/>
    <property type="match status" value="1"/>
</dbReference>
<dbReference type="EMBL" id="JANKHG010000014">
    <property type="protein sequence ID" value="MCR2745945.1"/>
    <property type="molecule type" value="Genomic_DNA"/>
</dbReference>
<feature type="compositionally biased region" description="Low complexity" evidence="1">
    <location>
        <begin position="166"/>
        <end position="183"/>
    </location>
</feature>
<feature type="transmembrane region" description="Helical" evidence="2">
    <location>
        <begin position="23"/>
        <end position="42"/>
    </location>
</feature>
<dbReference type="InterPro" id="IPR007813">
    <property type="entry name" value="PilN"/>
</dbReference>
<organism evidence="3 4">
    <name type="scientific">Limnobacter parvus</name>
    <dbReference type="NCBI Taxonomy" id="2939690"/>
    <lineage>
        <taxon>Bacteria</taxon>
        <taxon>Pseudomonadati</taxon>
        <taxon>Pseudomonadota</taxon>
        <taxon>Betaproteobacteria</taxon>
        <taxon>Burkholderiales</taxon>
        <taxon>Burkholderiaceae</taxon>
        <taxon>Limnobacter</taxon>
    </lineage>
</organism>
<evidence type="ECO:0000313" key="4">
    <source>
        <dbReference type="Proteomes" id="UP001165267"/>
    </source>
</evidence>
<keyword evidence="2" id="KW-0472">Membrane</keyword>
<feature type="region of interest" description="Disordered" evidence="1">
    <location>
        <begin position="166"/>
        <end position="185"/>
    </location>
</feature>
<keyword evidence="2" id="KW-1133">Transmembrane helix</keyword>
<dbReference type="InterPro" id="IPR052534">
    <property type="entry name" value="Extracell_DNA_Util/SecSys_Comp"/>
</dbReference>
<sequence>MRVILFNLYPYRNHRESKRRRRVIAELSAGLLVGLFICYAVGSEFSQRVANKENFLSNLSAMEAEMATQAAEVQRKKDRVAELGRQVGALEAVEKESLLASQWLSFLDKTVPRGVSLTRLSTKMDAMFIGGFTSSVSELAAWVDQMESGNALFQSVDLVTLVGAQPATSSGPPASPTANSPAGQEVHQFEIKAMLRGGQNASR</sequence>
<name>A0ABT1XF86_9BURK</name>
<dbReference type="RefSeq" id="WP_257511171.1">
    <property type="nucleotide sequence ID" value="NZ_JANKHG010000014.1"/>
</dbReference>
<evidence type="ECO:0000256" key="1">
    <source>
        <dbReference type="SAM" id="MobiDB-lite"/>
    </source>
</evidence>
<evidence type="ECO:0000313" key="3">
    <source>
        <dbReference type="EMBL" id="MCR2745945.1"/>
    </source>
</evidence>
<dbReference type="PANTHER" id="PTHR40278">
    <property type="entry name" value="DNA UTILIZATION PROTEIN HOFN"/>
    <property type="match status" value="1"/>
</dbReference>
<accession>A0ABT1XF86</accession>
<evidence type="ECO:0000256" key="2">
    <source>
        <dbReference type="SAM" id="Phobius"/>
    </source>
</evidence>
<keyword evidence="2" id="KW-0812">Transmembrane</keyword>
<proteinExistence type="predicted"/>
<comment type="caution">
    <text evidence="3">The sequence shown here is derived from an EMBL/GenBank/DDBJ whole genome shotgun (WGS) entry which is preliminary data.</text>
</comment>
<dbReference type="Proteomes" id="UP001165267">
    <property type="component" value="Unassembled WGS sequence"/>
</dbReference>